<sequence length="105" mass="12098">MTEMQTLIATLRSSHLLQTRQQPNRKAKRTKMPYEKTPLRDVKKRFIDTPVESAMEDSDALPRSDEYYTESGEVSDTGTIENTYELTDKPEVESSTIKSSFFGWT</sequence>
<name>A0A2N1NN64_9GLOM</name>
<accession>A0A2N1NN64</accession>
<feature type="region of interest" description="Disordered" evidence="1">
    <location>
        <begin position="1"/>
        <end position="63"/>
    </location>
</feature>
<reference evidence="2 3" key="1">
    <citation type="submission" date="2016-04" db="EMBL/GenBank/DDBJ databases">
        <title>Genome analyses suggest a sexual origin of heterokaryosis in a supposedly ancient asexual fungus.</title>
        <authorList>
            <person name="Ropars J."/>
            <person name="Sedzielewska K."/>
            <person name="Noel J."/>
            <person name="Charron P."/>
            <person name="Farinelli L."/>
            <person name="Marton T."/>
            <person name="Kruger M."/>
            <person name="Pelin A."/>
            <person name="Brachmann A."/>
            <person name="Corradi N."/>
        </authorList>
    </citation>
    <scope>NUCLEOTIDE SEQUENCE [LARGE SCALE GENOMIC DNA]</scope>
    <source>
        <strain evidence="2 3">C2</strain>
    </source>
</reference>
<comment type="caution">
    <text evidence="2">The sequence shown here is derived from an EMBL/GenBank/DDBJ whole genome shotgun (WGS) entry which is preliminary data.</text>
</comment>
<organism evidence="2 3">
    <name type="scientific">Rhizophagus irregularis</name>
    <dbReference type="NCBI Taxonomy" id="588596"/>
    <lineage>
        <taxon>Eukaryota</taxon>
        <taxon>Fungi</taxon>
        <taxon>Fungi incertae sedis</taxon>
        <taxon>Mucoromycota</taxon>
        <taxon>Glomeromycotina</taxon>
        <taxon>Glomeromycetes</taxon>
        <taxon>Glomerales</taxon>
        <taxon>Glomeraceae</taxon>
        <taxon>Rhizophagus</taxon>
    </lineage>
</organism>
<evidence type="ECO:0000313" key="3">
    <source>
        <dbReference type="Proteomes" id="UP000233469"/>
    </source>
</evidence>
<evidence type="ECO:0000313" key="2">
    <source>
        <dbReference type="EMBL" id="PKK75309.1"/>
    </source>
</evidence>
<dbReference type="EMBL" id="LLXL01000251">
    <property type="protein sequence ID" value="PKK75309.1"/>
    <property type="molecule type" value="Genomic_DNA"/>
</dbReference>
<gene>
    <name evidence="2" type="ORF">RhiirC2_736902</name>
</gene>
<proteinExistence type="predicted"/>
<dbReference type="Proteomes" id="UP000233469">
    <property type="component" value="Unassembled WGS sequence"/>
</dbReference>
<dbReference type="AlphaFoldDB" id="A0A2N1NN64"/>
<evidence type="ECO:0000256" key="1">
    <source>
        <dbReference type="SAM" id="MobiDB-lite"/>
    </source>
</evidence>
<feature type="compositionally biased region" description="Polar residues" evidence="1">
    <location>
        <begin position="1"/>
        <end position="22"/>
    </location>
</feature>
<feature type="compositionally biased region" description="Basic and acidic residues" evidence="1">
    <location>
        <begin position="32"/>
        <end position="47"/>
    </location>
</feature>
<reference evidence="2 3" key="2">
    <citation type="submission" date="2017-10" db="EMBL/GenBank/DDBJ databases">
        <title>Extensive intraspecific genome diversity in a model arbuscular mycorrhizal fungus.</title>
        <authorList>
            <person name="Chen E.C.H."/>
            <person name="Morin E."/>
            <person name="Baudet D."/>
            <person name="Noel J."/>
            <person name="Ndikumana S."/>
            <person name="Charron P."/>
            <person name="St-Onge C."/>
            <person name="Giorgi J."/>
            <person name="Grigoriev I.V."/>
            <person name="Roux C."/>
            <person name="Martin F.M."/>
            <person name="Corradi N."/>
        </authorList>
    </citation>
    <scope>NUCLEOTIDE SEQUENCE [LARGE SCALE GENOMIC DNA]</scope>
    <source>
        <strain evidence="2 3">C2</strain>
    </source>
</reference>
<protein>
    <submittedName>
        <fullName evidence="2">Uncharacterized protein</fullName>
    </submittedName>
</protein>